<gene>
    <name evidence="1" type="ORF">BJ138DRAFT_1075462</name>
</gene>
<accession>A0ACB8AU30</accession>
<sequence length="1025" mass="110784">MSLSANPAMATPNSTDFPSVIHNEENCFQRRLRHISSIQIRNLTPFPVRDAFASALSQPATHSQFTALGNLSDDLDLSFSRKRSRRISSNSINTLRNARPDEITVQDTKGGTEGRGRRRTQSKISIIGTGIMGPEPSSVTTGSLPTNTASPTIRPTNRVRTSSMMSSLSVSGTNTSVAASSITMPFTSSIVGTSSLLLDHTQKNLETVISSRLVPTFITITVPESPVQQRTSQSPSVTRGVRAEGIVRARSATAAETGSLRDKSVKSSSSQQASRGRPSSTTSYGNHIRKESPASDRATAPLKRATTHIKAASVSLSHSPAKSHNLSSSPSSNPGADRSSLLPSASSPPNTSHSRTISVPNYLSPIHRPSTNPSFVIDARSKFEFSEWTDLSSDRIKIELWAKLGRNVGTNANPISNGKGKEKAQPNDPNSQTTADDSWKVLKEWDVRLSELISVTDELESHPSHLPSNTLFVSFAPFGQTFYLPSARTPASRSPSPTGYNSDPETQARNLRTPNPSQNDESSRLVSELDSRSSTRHHRSRKVDVKTGSCQDLLQLVTVQSCILDNKESLATIVREMDSSLIGDNVAILKREASERQARIQDRIDEHTATLEQCGRLRNDIAARQKQIAQRKDYLAQAKEVHAQEIGKLLAEAEVIIDKRNSLSSLHDRLPPIRTALISTLSTIFPIDLLSPSELLFTILSVPLPIPFHPSEPAPPLSLHSHKEVTEESVATALGYAAQVVQLLAIYMGKRLVYPITCVGSRSLIRDNISAMVGPRMFPLFSKGVDTYRFEYGVFLLNKDIEMLMGDRDLRALDMRHTLPNLKNLLLTLTDGESVNIPIVRPFDSPASSAGLATPPRLSSPPPILRLTPDSPKGQSNIDLPVDDNSPPNSGSTTPVASNAEASSGFSKYSKLSIGFPPLPGFFRSRSVTSRSEKPVAAHNDEADESSNTPASLAAGDAIMDVSRRLGEEDEDRRTIRGVTVDCDDNAKVEGKHVANGHCGPQSTGEKSVDGSTAPPATPSAVGHG</sequence>
<dbReference type="Proteomes" id="UP000790377">
    <property type="component" value="Unassembled WGS sequence"/>
</dbReference>
<dbReference type="EMBL" id="MU267591">
    <property type="protein sequence ID" value="KAH7916489.1"/>
    <property type="molecule type" value="Genomic_DNA"/>
</dbReference>
<name>A0ACB8AU30_9AGAM</name>
<evidence type="ECO:0000313" key="1">
    <source>
        <dbReference type="EMBL" id="KAH7916489.1"/>
    </source>
</evidence>
<evidence type="ECO:0000313" key="2">
    <source>
        <dbReference type="Proteomes" id="UP000790377"/>
    </source>
</evidence>
<protein>
    <submittedName>
        <fullName evidence="1">Uncharacterized protein</fullName>
    </submittedName>
</protein>
<reference evidence="1" key="1">
    <citation type="journal article" date="2021" name="New Phytol.">
        <title>Evolutionary innovations through gain and loss of genes in the ectomycorrhizal Boletales.</title>
        <authorList>
            <person name="Wu G."/>
            <person name="Miyauchi S."/>
            <person name="Morin E."/>
            <person name="Kuo A."/>
            <person name="Drula E."/>
            <person name="Varga T."/>
            <person name="Kohler A."/>
            <person name="Feng B."/>
            <person name="Cao Y."/>
            <person name="Lipzen A."/>
            <person name="Daum C."/>
            <person name="Hundley H."/>
            <person name="Pangilinan J."/>
            <person name="Johnson J."/>
            <person name="Barry K."/>
            <person name="LaButti K."/>
            <person name="Ng V."/>
            <person name="Ahrendt S."/>
            <person name="Min B."/>
            <person name="Choi I.G."/>
            <person name="Park H."/>
            <person name="Plett J.M."/>
            <person name="Magnuson J."/>
            <person name="Spatafora J.W."/>
            <person name="Nagy L.G."/>
            <person name="Henrissat B."/>
            <person name="Grigoriev I.V."/>
            <person name="Yang Z.L."/>
            <person name="Xu J."/>
            <person name="Martin F.M."/>
        </authorList>
    </citation>
    <scope>NUCLEOTIDE SEQUENCE</scope>
    <source>
        <strain evidence="1">ATCC 28755</strain>
    </source>
</reference>
<organism evidence="1 2">
    <name type="scientific">Hygrophoropsis aurantiaca</name>
    <dbReference type="NCBI Taxonomy" id="72124"/>
    <lineage>
        <taxon>Eukaryota</taxon>
        <taxon>Fungi</taxon>
        <taxon>Dikarya</taxon>
        <taxon>Basidiomycota</taxon>
        <taxon>Agaricomycotina</taxon>
        <taxon>Agaricomycetes</taxon>
        <taxon>Agaricomycetidae</taxon>
        <taxon>Boletales</taxon>
        <taxon>Coniophorineae</taxon>
        <taxon>Hygrophoropsidaceae</taxon>
        <taxon>Hygrophoropsis</taxon>
    </lineage>
</organism>
<comment type="caution">
    <text evidence="1">The sequence shown here is derived from an EMBL/GenBank/DDBJ whole genome shotgun (WGS) entry which is preliminary data.</text>
</comment>
<keyword evidence="2" id="KW-1185">Reference proteome</keyword>
<proteinExistence type="predicted"/>